<reference evidence="1" key="1">
    <citation type="submission" date="2018-05" db="EMBL/GenBank/DDBJ databases">
        <authorList>
            <person name="Lanie J.A."/>
            <person name="Ng W.-L."/>
            <person name="Kazmierczak K.M."/>
            <person name="Andrzejewski T.M."/>
            <person name="Davidsen T.M."/>
            <person name="Wayne K.J."/>
            <person name="Tettelin H."/>
            <person name="Glass J.I."/>
            <person name="Rusch D."/>
            <person name="Podicherti R."/>
            <person name="Tsui H.-C.T."/>
            <person name="Winkler M.E."/>
        </authorList>
    </citation>
    <scope>NUCLEOTIDE SEQUENCE</scope>
</reference>
<dbReference type="InterPro" id="IPR024047">
    <property type="entry name" value="MM3350-like_sf"/>
</dbReference>
<gene>
    <name evidence="1" type="ORF">METZ01_LOCUS36102</name>
</gene>
<dbReference type="AlphaFoldDB" id="A0A381QXF4"/>
<name>A0A381QXF4_9ZZZZ</name>
<organism evidence="1">
    <name type="scientific">marine metagenome</name>
    <dbReference type="NCBI Taxonomy" id="408172"/>
    <lineage>
        <taxon>unclassified sequences</taxon>
        <taxon>metagenomes</taxon>
        <taxon>ecological metagenomes</taxon>
    </lineage>
</organism>
<dbReference type="SUPFAM" id="SSF159941">
    <property type="entry name" value="MM3350-like"/>
    <property type="match status" value="1"/>
</dbReference>
<evidence type="ECO:0000313" key="1">
    <source>
        <dbReference type="EMBL" id="SUZ83248.1"/>
    </source>
</evidence>
<sequence>MNETNLKTIVNEKQKKFIYVYNFLKLWTFFVEIF</sequence>
<proteinExistence type="predicted"/>
<dbReference type="EMBL" id="UINC01001542">
    <property type="protein sequence ID" value="SUZ83248.1"/>
    <property type="molecule type" value="Genomic_DNA"/>
</dbReference>
<protein>
    <submittedName>
        <fullName evidence="1">Uncharacterized protein</fullName>
    </submittedName>
</protein>
<accession>A0A381QXF4</accession>